<organism evidence="3 4">
    <name type="scientific">Lichtheimia ornata</name>
    <dbReference type="NCBI Taxonomy" id="688661"/>
    <lineage>
        <taxon>Eukaryota</taxon>
        <taxon>Fungi</taxon>
        <taxon>Fungi incertae sedis</taxon>
        <taxon>Mucoromycota</taxon>
        <taxon>Mucoromycotina</taxon>
        <taxon>Mucoromycetes</taxon>
        <taxon>Mucorales</taxon>
        <taxon>Lichtheimiaceae</taxon>
        <taxon>Lichtheimia</taxon>
    </lineage>
</organism>
<dbReference type="GeneID" id="83219301"/>
<evidence type="ECO:0000259" key="2">
    <source>
        <dbReference type="PROSITE" id="PS51502"/>
    </source>
</evidence>
<dbReference type="RefSeq" id="XP_058337351.1">
    <property type="nucleotide sequence ID" value="XM_058491863.1"/>
</dbReference>
<comment type="caution">
    <text evidence="3">The sequence shown here is derived from an EMBL/GenBank/DDBJ whole genome shotgun (WGS) entry which is preliminary data.</text>
</comment>
<evidence type="ECO:0000313" key="3">
    <source>
        <dbReference type="EMBL" id="KAJ8652437.1"/>
    </source>
</evidence>
<dbReference type="SUPFAM" id="SSF54909">
    <property type="entry name" value="Dimeric alpha+beta barrel"/>
    <property type="match status" value="1"/>
</dbReference>
<dbReference type="PANTHER" id="PTHR33178">
    <property type="match status" value="1"/>
</dbReference>
<reference evidence="3 4" key="1">
    <citation type="submission" date="2023-03" db="EMBL/GenBank/DDBJ databases">
        <title>Genome sequence of Lichtheimia ornata CBS 291.66.</title>
        <authorList>
            <person name="Mohabir J.T."/>
            <person name="Shea T.P."/>
            <person name="Kurbessoian T."/>
            <person name="Berby B."/>
            <person name="Fontaine J."/>
            <person name="Livny J."/>
            <person name="Gnirke A."/>
            <person name="Stajich J.E."/>
            <person name="Cuomo C.A."/>
        </authorList>
    </citation>
    <scope>NUCLEOTIDE SEQUENCE [LARGE SCALE GENOMIC DNA]</scope>
    <source>
        <strain evidence="3">CBS 291.66</strain>
    </source>
</reference>
<dbReference type="EMBL" id="JARTCD010000104">
    <property type="protein sequence ID" value="KAJ8652437.1"/>
    <property type="molecule type" value="Genomic_DNA"/>
</dbReference>
<accession>A0AAD7US38</accession>
<evidence type="ECO:0000256" key="1">
    <source>
        <dbReference type="ARBA" id="ARBA00011738"/>
    </source>
</evidence>
<dbReference type="InterPro" id="IPR044662">
    <property type="entry name" value="HS1/DABB1-like"/>
</dbReference>
<name>A0AAD7US38_9FUNG</name>
<protein>
    <recommendedName>
        <fullName evidence="2">Stress-response A/B barrel domain-containing protein</fullName>
    </recommendedName>
</protein>
<dbReference type="Proteomes" id="UP001234581">
    <property type="component" value="Unassembled WGS sequence"/>
</dbReference>
<keyword evidence="4" id="KW-1185">Reference proteome</keyword>
<dbReference type="SMART" id="SM00886">
    <property type="entry name" value="Dabb"/>
    <property type="match status" value="1"/>
</dbReference>
<evidence type="ECO:0000313" key="4">
    <source>
        <dbReference type="Proteomes" id="UP001234581"/>
    </source>
</evidence>
<dbReference type="PROSITE" id="PS51502">
    <property type="entry name" value="S_R_A_B_BARREL"/>
    <property type="match status" value="1"/>
</dbReference>
<sequence length="121" mass="14014">MGYTGISTTGDWTTRTFSFNLVAIMKLVHIVIAKFKPEISEEIRQEACNHVLRLKNDIPQILTCTAGKTFTERSKGYEWGWVVELEKKEDLPVYAEHPAHQGFLTKYKHMFEDLIALDYMC</sequence>
<dbReference type="AlphaFoldDB" id="A0AAD7US38"/>
<dbReference type="InterPro" id="IPR013097">
    <property type="entry name" value="Dabb"/>
</dbReference>
<comment type="subunit">
    <text evidence="1">Homodimer.</text>
</comment>
<dbReference type="Pfam" id="PF07876">
    <property type="entry name" value="Dabb"/>
    <property type="match status" value="1"/>
</dbReference>
<feature type="domain" description="Stress-response A/B barrel" evidence="2">
    <location>
        <begin position="27"/>
        <end position="119"/>
    </location>
</feature>
<dbReference type="PANTHER" id="PTHR33178:SF10">
    <property type="entry name" value="STRESS-RESPONSE A_B BARREL DOMAIN-CONTAINING PROTEIN"/>
    <property type="match status" value="1"/>
</dbReference>
<dbReference type="InterPro" id="IPR011008">
    <property type="entry name" value="Dimeric_a/b-barrel"/>
</dbReference>
<proteinExistence type="predicted"/>
<dbReference type="Gene3D" id="3.30.70.100">
    <property type="match status" value="1"/>
</dbReference>
<gene>
    <name evidence="3" type="ORF">O0I10_011904</name>
</gene>